<keyword evidence="2" id="KW-1185">Reference proteome</keyword>
<protein>
    <submittedName>
        <fullName evidence="1">Uncharacterized protein</fullName>
    </submittedName>
</protein>
<gene>
    <name evidence="1" type="ORF">SEA_DIANE_64</name>
</gene>
<name>A0A291LHJ7_9CAUD</name>
<proteinExistence type="predicted"/>
<evidence type="ECO:0000313" key="1">
    <source>
        <dbReference type="EMBL" id="ATI18848.1"/>
    </source>
</evidence>
<accession>A0A291LHJ7</accession>
<dbReference type="Proteomes" id="UP000230725">
    <property type="component" value="Segment"/>
</dbReference>
<dbReference type="EMBL" id="MF766046">
    <property type="protein sequence ID" value="ATI18848.1"/>
    <property type="molecule type" value="Genomic_DNA"/>
</dbReference>
<sequence length="92" mass="10744">MTRERDGWEYTRNGPRWAPTIEGAISALIYDKYGEEYEWWHSHLMDLVRATQRDCADRITAAMNGDDPDNSWVVNAYDAAKLIFPKYPEDSE</sequence>
<reference evidence="1 2" key="1">
    <citation type="submission" date="2017-08" db="EMBL/GenBank/DDBJ databases">
        <authorList>
            <person name="Jones O.D."/>
            <person name="Rapp I.M."/>
            <person name="Layton S."/>
            <person name="Bhuiyan S."/>
            <person name="Kim T."/>
            <person name="Hughes L.E."/>
            <person name="Garlena R.A."/>
            <person name="Russell D.A."/>
            <person name="Pope W.H."/>
            <person name="Jacobs-Sera D."/>
            <person name="Hendrix R.W."/>
            <person name="Hatfull G.F."/>
        </authorList>
    </citation>
    <scope>NUCLEOTIDE SEQUENCE [LARGE SCALE GENOMIC DNA]</scope>
</reference>
<evidence type="ECO:0000313" key="2">
    <source>
        <dbReference type="Proteomes" id="UP000230725"/>
    </source>
</evidence>
<organism evidence="1 2">
    <name type="scientific">Streptomyces phage Diane</name>
    <dbReference type="NCBI Taxonomy" id="2041207"/>
    <lineage>
        <taxon>Viruses</taxon>
        <taxon>Duplodnaviria</taxon>
        <taxon>Heunggongvirae</taxon>
        <taxon>Uroviricota</taxon>
        <taxon>Caudoviricetes</taxon>
        <taxon>Arquatrovirinae</taxon>
        <taxon>Omarvirus</taxon>
        <taxon>Omarvirus diane</taxon>
    </lineage>
</organism>